<keyword evidence="2" id="KW-0812">Transmembrane</keyword>
<evidence type="ECO:0000256" key="1">
    <source>
        <dbReference type="SAM" id="MobiDB-lite"/>
    </source>
</evidence>
<evidence type="ECO:0000313" key="3">
    <source>
        <dbReference type="EMBL" id="MFD0688391.1"/>
    </source>
</evidence>
<accession>A0ABW2XVT7</accession>
<proteinExistence type="predicted"/>
<organism evidence="3 4">
    <name type="scientific">Actinomadura fibrosa</name>
    <dbReference type="NCBI Taxonomy" id="111802"/>
    <lineage>
        <taxon>Bacteria</taxon>
        <taxon>Bacillati</taxon>
        <taxon>Actinomycetota</taxon>
        <taxon>Actinomycetes</taxon>
        <taxon>Streptosporangiales</taxon>
        <taxon>Thermomonosporaceae</taxon>
        <taxon>Actinomadura</taxon>
    </lineage>
</organism>
<keyword evidence="2" id="KW-1133">Transmembrane helix</keyword>
<gene>
    <name evidence="3" type="ORF">ACFQZM_28115</name>
</gene>
<dbReference type="RefSeq" id="WP_131759693.1">
    <property type="nucleotide sequence ID" value="NZ_CAACUY010000087.1"/>
</dbReference>
<comment type="caution">
    <text evidence="3">The sequence shown here is derived from an EMBL/GenBank/DDBJ whole genome shotgun (WGS) entry which is preliminary data.</text>
</comment>
<protein>
    <submittedName>
        <fullName evidence="3">Uncharacterized protein</fullName>
    </submittedName>
</protein>
<feature type="region of interest" description="Disordered" evidence="1">
    <location>
        <begin position="61"/>
        <end position="90"/>
    </location>
</feature>
<feature type="transmembrane region" description="Helical" evidence="2">
    <location>
        <begin position="92"/>
        <end position="112"/>
    </location>
</feature>
<evidence type="ECO:0000313" key="4">
    <source>
        <dbReference type="Proteomes" id="UP001597063"/>
    </source>
</evidence>
<name>A0ABW2XVT7_9ACTN</name>
<dbReference type="EMBL" id="JBHTGP010000013">
    <property type="protein sequence ID" value="MFD0688391.1"/>
    <property type="molecule type" value="Genomic_DNA"/>
</dbReference>
<keyword evidence="4" id="KW-1185">Reference proteome</keyword>
<dbReference type="Proteomes" id="UP001597063">
    <property type="component" value="Unassembled WGS sequence"/>
</dbReference>
<evidence type="ECO:0000256" key="2">
    <source>
        <dbReference type="SAM" id="Phobius"/>
    </source>
</evidence>
<reference evidence="4" key="1">
    <citation type="journal article" date="2019" name="Int. J. Syst. Evol. Microbiol.">
        <title>The Global Catalogue of Microorganisms (GCM) 10K type strain sequencing project: providing services to taxonomists for standard genome sequencing and annotation.</title>
        <authorList>
            <consortium name="The Broad Institute Genomics Platform"/>
            <consortium name="The Broad Institute Genome Sequencing Center for Infectious Disease"/>
            <person name="Wu L."/>
            <person name="Ma J."/>
        </authorList>
    </citation>
    <scope>NUCLEOTIDE SEQUENCE [LARGE SCALE GENOMIC DNA]</scope>
    <source>
        <strain evidence="4">JCM 9371</strain>
    </source>
</reference>
<keyword evidence="2" id="KW-0472">Membrane</keyword>
<sequence length="130" mass="14093">MSVTLRNTGTKNLDYAIEKNDDTASAPGQIGARTTKTVVVKLREDRRTVVQVTQANKQVETRTLTANCKRSGAAPPSTPPSKLPHTGPDTGLWAKAATGVAAMLTGVIIFWYGGIWPRRREQIFAKKTAD</sequence>